<dbReference type="EMBL" id="JBCGBO010000024">
    <property type="protein sequence ID" value="KAK9183040.1"/>
    <property type="molecule type" value="Genomic_DNA"/>
</dbReference>
<dbReference type="Proteomes" id="UP001428341">
    <property type="component" value="Unassembled WGS sequence"/>
</dbReference>
<proteinExistence type="predicted"/>
<comment type="caution">
    <text evidence="1">The sequence shown here is derived from an EMBL/GenBank/DDBJ whole genome shotgun (WGS) entry which is preliminary data.</text>
</comment>
<accession>A0AAP0LVU4</accession>
<gene>
    <name evidence="1" type="ORF">WN944_026189</name>
</gene>
<evidence type="ECO:0000313" key="2">
    <source>
        <dbReference type="Proteomes" id="UP001428341"/>
    </source>
</evidence>
<organism evidence="1 2">
    <name type="scientific">Citrus x changshan-huyou</name>
    <dbReference type="NCBI Taxonomy" id="2935761"/>
    <lineage>
        <taxon>Eukaryota</taxon>
        <taxon>Viridiplantae</taxon>
        <taxon>Streptophyta</taxon>
        <taxon>Embryophyta</taxon>
        <taxon>Tracheophyta</taxon>
        <taxon>Spermatophyta</taxon>
        <taxon>Magnoliopsida</taxon>
        <taxon>eudicotyledons</taxon>
        <taxon>Gunneridae</taxon>
        <taxon>Pentapetalae</taxon>
        <taxon>rosids</taxon>
        <taxon>malvids</taxon>
        <taxon>Sapindales</taxon>
        <taxon>Rutaceae</taxon>
        <taxon>Aurantioideae</taxon>
        <taxon>Citrus</taxon>
    </lineage>
</organism>
<evidence type="ECO:0000313" key="1">
    <source>
        <dbReference type="EMBL" id="KAK9183040.1"/>
    </source>
</evidence>
<name>A0AAP0LVU4_9ROSI</name>
<protein>
    <submittedName>
        <fullName evidence="1">Uncharacterized protein</fullName>
    </submittedName>
</protein>
<keyword evidence="2" id="KW-1185">Reference proteome</keyword>
<dbReference type="AlphaFoldDB" id="A0AAP0LVU4"/>
<sequence length="81" mass="9207">MSWIVAFSLTGAVSLDNRVWSHCFVAVVYLYNSSKISFNNEDALNEGCNGYRMQRNIEAVVDREMLKVGSVIPDQYTLKKL</sequence>
<reference evidence="1 2" key="1">
    <citation type="submission" date="2024-05" db="EMBL/GenBank/DDBJ databases">
        <title>Haplotype-resolved chromosome-level genome assembly of Huyou (Citrus changshanensis).</title>
        <authorList>
            <person name="Miao C."/>
            <person name="Chen W."/>
            <person name="Wu Y."/>
            <person name="Wang L."/>
            <person name="Zhao S."/>
            <person name="Grierson D."/>
            <person name="Xu C."/>
            <person name="Chen K."/>
        </authorList>
    </citation>
    <scope>NUCLEOTIDE SEQUENCE [LARGE SCALE GENOMIC DNA]</scope>
    <source>
        <strain evidence="1">01-14</strain>
        <tissue evidence="1">Leaf</tissue>
    </source>
</reference>